<feature type="disulfide bond" evidence="9">
    <location>
        <begin position="353"/>
        <end position="362"/>
    </location>
</feature>
<dbReference type="Proteomes" id="UP001209878">
    <property type="component" value="Unassembled WGS sequence"/>
</dbReference>
<evidence type="ECO:0000256" key="2">
    <source>
        <dbReference type="ARBA" id="ARBA00022473"/>
    </source>
</evidence>
<keyword evidence="2" id="KW-0217">Developmental protein</keyword>
<feature type="domain" description="EGF-like" evidence="11">
    <location>
        <begin position="297"/>
        <end position="329"/>
    </location>
</feature>
<evidence type="ECO:0008006" key="15">
    <source>
        <dbReference type="Google" id="ProtNLM"/>
    </source>
</evidence>
<accession>A0AAD9P194</accession>
<protein>
    <recommendedName>
        <fullName evidence="15">Wnt inhibitory factor 1</fullName>
    </recommendedName>
</protein>
<dbReference type="CDD" id="cd00054">
    <property type="entry name" value="EGF_CA"/>
    <property type="match status" value="2"/>
</dbReference>
<dbReference type="SMART" id="SM00181">
    <property type="entry name" value="EGF"/>
    <property type="match status" value="4"/>
</dbReference>
<dbReference type="InterPro" id="IPR013032">
    <property type="entry name" value="EGF-like_CS"/>
</dbReference>
<dbReference type="Pfam" id="PF12661">
    <property type="entry name" value="hEGF"/>
    <property type="match status" value="3"/>
</dbReference>
<evidence type="ECO:0000256" key="6">
    <source>
        <dbReference type="ARBA" id="ARBA00022737"/>
    </source>
</evidence>
<evidence type="ECO:0000256" key="8">
    <source>
        <dbReference type="ARBA" id="ARBA00023180"/>
    </source>
</evidence>
<comment type="subcellular location">
    <subcellularLocation>
        <location evidence="1">Secreted</location>
    </subcellularLocation>
</comment>
<feature type="disulfide bond" evidence="9">
    <location>
        <begin position="335"/>
        <end position="345"/>
    </location>
</feature>
<evidence type="ECO:0000256" key="4">
    <source>
        <dbReference type="ARBA" id="ARBA00022536"/>
    </source>
</evidence>
<evidence type="ECO:0000313" key="13">
    <source>
        <dbReference type="EMBL" id="KAK2186189.1"/>
    </source>
</evidence>
<feature type="region of interest" description="Disordered" evidence="10">
    <location>
        <begin position="1"/>
        <end position="31"/>
    </location>
</feature>
<evidence type="ECO:0000256" key="3">
    <source>
        <dbReference type="ARBA" id="ARBA00022525"/>
    </source>
</evidence>
<keyword evidence="6" id="KW-0677">Repeat</keyword>
<dbReference type="Gene3D" id="2.60.40.2170">
    <property type="entry name" value="Wnt, WIF domain"/>
    <property type="match status" value="1"/>
</dbReference>
<reference evidence="13" key="1">
    <citation type="journal article" date="2023" name="Mol. Biol. Evol.">
        <title>Third-Generation Sequencing Reveals the Adaptive Role of the Epigenome in Three Deep-Sea Polychaetes.</title>
        <authorList>
            <person name="Perez M."/>
            <person name="Aroh O."/>
            <person name="Sun Y."/>
            <person name="Lan Y."/>
            <person name="Juniper S.K."/>
            <person name="Young C.R."/>
            <person name="Angers B."/>
            <person name="Qian P.Y."/>
        </authorList>
    </citation>
    <scope>NUCLEOTIDE SEQUENCE</scope>
    <source>
        <strain evidence="13">R07B-5</strain>
    </source>
</reference>
<dbReference type="PANTHER" id="PTHR14949:SF57">
    <property type="entry name" value="EGF-LIKE DOMAIN-CONTAINING PROTEIN"/>
    <property type="match status" value="1"/>
</dbReference>
<feature type="domain" description="EGF-like" evidence="11">
    <location>
        <begin position="265"/>
        <end position="294"/>
    </location>
</feature>
<comment type="caution">
    <text evidence="13">The sequence shown here is derived from an EMBL/GenBank/DDBJ whole genome shotgun (WGS) entry which is preliminary data.</text>
</comment>
<feature type="domain" description="WIF" evidence="12">
    <location>
        <begin position="76"/>
        <end position="210"/>
    </location>
</feature>
<evidence type="ECO:0000256" key="7">
    <source>
        <dbReference type="ARBA" id="ARBA00023157"/>
    </source>
</evidence>
<evidence type="ECO:0000256" key="1">
    <source>
        <dbReference type="ARBA" id="ARBA00004613"/>
    </source>
</evidence>
<evidence type="ECO:0000313" key="14">
    <source>
        <dbReference type="Proteomes" id="UP001209878"/>
    </source>
</evidence>
<evidence type="ECO:0000259" key="12">
    <source>
        <dbReference type="PROSITE" id="PS50814"/>
    </source>
</evidence>
<dbReference type="PROSITE" id="PS00022">
    <property type="entry name" value="EGF_1"/>
    <property type="match status" value="3"/>
</dbReference>
<keyword evidence="14" id="KW-1185">Reference proteome</keyword>
<evidence type="ECO:0000256" key="9">
    <source>
        <dbReference type="PROSITE-ProRule" id="PRU00076"/>
    </source>
</evidence>
<keyword evidence="5" id="KW-0732">Signal</keyword>
<evidence type="ECO:0000256" key="5">
    <source>
        <dbReference type="ARBA" id="ARBA00022729"/>
    </source>
</evidence>
<name>A0AAD9P194_RIDPI</name>
<feature type="domain" description="EGF-like" evidence="11">
    <location>
        <begin position="331"/>
        <end position="363"/>
    </location>
</feature>
<keyword evidence="4 9" id="KW-0245">EGF-like domain</keyword>
<feature type="disulfide bond" evidence="9">
    <location>
        <begin position="319"/>
        <end position="328"/>
    </location>
</feature>
<dbReference type="GO" id="GO:0009986">
    <property type="term" value="C:cell surface"/>
    <property type="evidence" value="ECO:0007669"/>
    <property type="project" value="TreeGrafter"/>
</dbReference>
<dbReference type="EMBL" id="JAODUO010000211">
    <property type="protein sequence ID" value="KAK2186189.1"/>
    <property type="molecule type" value="Genomic_DNA"/>
</dbReference>
<evidence type="ECO:0000256" key="10">
    <source>
        <dbReference type="SAM" id="MobiDB-lite"/>
    </source>
</evidence>
<dbReference type="InterPro" id="IPR038677">
    <property type="entry name" value="WIF_sf"/>
</dbReference>
<dbReference type="PROSITE" id="PS50814">
    <property type="entry name" value="WIF"/>
    <property type="match status" value="1"/>
</dbReference>
<feature type="disulfide bond" evidence="9">
    <location>
        <begin position="269"/>
        <end position="279"/>
    </location>
</feature>
<dbReference type="Pfam" id="PF02019">
    <property type="entry name" value="WIF"/>
    <property type="match status" value="1"/>
</dbReference>
<organism evidence="13 14">
    <name type="scientific">Ridgeia piscesae</name>
    <name type="common">Tubeworm</name>
    <dbReference type="NCBI Taxonomy" id="27915"/>
    <lineage>
        <taxon>Eukaryota</taxon>
        <taxon>Metazoa</taxon>
        <taxon>Spiralia</taxon>
        <taxon>Lophotrochozoa</taxon>
        <taxon>Annelida</taxon>
        <taxon>Polychaeta</taxon>
        <taxon>Sedentaria</taxon>
        <taxon>Canalipalpata</taxon>
        <taxon>Sabellida</taxon>
        <taxon>Siboglinidae</taxon>
        <taxon>Ridgeia</taxon>
    </lineage>
</organism>
<comment type="caution">
    <text evidence="9">Lacks conserved residue(s) required for the propagation of feature annotation.</text>
</comment>
<dbReference type="AlphaFoldDB" id="A0AAD9P194"/>
<evidence type="ECO:0000259" key="11">
    <source>
        <dbReference type="PROSITE" id="PS50026"/>
    </source>
</evidence>
<proteinExistence type="predicted"/>
<dbReference type="InterPro" id="IPR000742">
    <property type="entry name" value="EGF"/>
</dbReference>
<keyword evidence="7 9" id="KW-1015">Disulfide bond</keyword>
<dbReference type="InterPro" id="IPR003306">
    <property type="entry name" value="WIF"/>
</dbReference>
<dbReference type="GO" id="GO:0005102">
    <property type="term" value="F:signaling receptor binding"/>
    <property type="evidence" value="ECO:0007669"/>
    <property type="project" value="TreeGrafter"/>
</dbReference>
<keyword evidence="3" id="KW-0964">Secreted</keyword>
<dbReference type="InterPro" id="IPR050969">
    <property type="entry name" value="Dev_Signal_Modulators"/>
</dbReference>
<feature type="disulfide bond" evidence="9">
    <location>
        <begin position="301"/>
        <end position="311"/>
    </location>
</feature>
<keyword evidence="8" id="KW-0325">Glycoprotein</keyword>
<dbReference type="GO" id="GO:0005576">
    <property type="term" value="C:extracellular region"/>
    <property type="evidence" value="ECO:0007669"/>
    <property type="project" value="UniProtKB-SubCell"/>
</dbReference>
<dbReference type="PROSITE" id="PS01186">
    <property type="entry name" value="EGF_2"/>
    <property type="match status" value="2"/>
</dbReference>
<dbReference type="PROSITE" id="PS50026">
    <property type="entry name" value="EGF_3"/>
    <property type="match status" value="3"/>
</dbReference>
<dbReference type="PANTHER" id="PTHR14949">
    <property type="entry name" value="EGF-LIKE-DOMAIN, MULTIPLE 7, 8"/>
    <property type="match status" value="1"/>
</dbReference>
<gene>
    <name evidence="13" type="ORF">NP493_212g12010</name>
</gene>
<sequence>MRLRAAADTAQPVARRHQFSPPRERTGLAHRSGRIRGVETEMYGEHWRRMNNALFLPLRHVAEMCIARRCELPQKCCTNGRLTINPQAKPEDAYTARAVSVADGGRDTVQVYCTRPHQRLLTFAAYRQLLLYRYWFSDLRSLDPYTMYNPLLSIPPSGVVPGFNTAFQMSIACTGRVTAVASMYIALHIVDERGESIPGSPIKLHLRKRCIAFGGWHSENGGRCNKAGICECKLGYYGPQCKLHLLPMKLNVRNTFGQRGVAWHLGPICFPVCQNNATCIRPGVCQCLAGFEGEKCEIAICKKSCHNGGTCTGGNRCLCPEKYYGQYCQLKKGVCVVGCKNGGTCTTMDKCVCADGYTGTICQTPICKRDLWHPWALLRWQLLQVSSRLAWQTLSQKTVQNEFKTGPTEATRPTTPQDGKDCKVSVRLRGV</sequence>
<dbReference type="Gene3D" id="2.10.25.10">
    <property type="entry name" value="Laminin"/>
    <property type="match status" value="2"/>
</dbReference>